<reference evidence="2 3" key="1">
    <citation type="submission" date="2019-06" db="EMBL/GenBank/DDBJ databases">
        <title>WGS assembly of Gossypium darwinii.</title>
        <authorList>
            <person name="Chen Z.J."/>
            <person name="Sreedasyam A."/>
            <person name="Ando A."/>
            <person name="Song Q."/>
            <person name="De L."/>
            <person name="Hulse-Kemp A."/>
            <person name="Ding M."/>
            <person name="Ye W."/>
            <person name="Kirkbride R."/>
            <person name="Jenkins J."/>
            <person name="Plott C."/>
            <person name="Lovell J."/>
            <person name="Lin Y.-M."/>
            <person name="Vaughn R."/>
            <person name="Liu B."/>
            <person name="Li W."/>
            <person name="Simpson S."/>
            <person name="Scheffler B."/>
            <person name="Saski C."/>
            <person name="Grover C."/>
            <person name="Hu G."/>
            <person name="Conover J."/>
            <person name="Carlson J."/>
            <person name="Shu S."/>
            <person name="Boston L."/>
            <person name="Williams M."/>
            <person name="Peterson D."/>
            <person name="Mcgee K."/>
            <person name="Jones D."/>
            <person name="Wendel J."/>
            <person name="Stelly D."/>
            <person name="Grimwood J."/>
            <person name="Schmutz J."/>
        </authorList>
    </citation>
    <scope>NUCLEOTIDE SEQUENCE [LARGE SCALE GENOMIC DNA]</scope>
    <source>
        <strain evidence="2">1808015.09</strain>
    </source>
</reference>
<gene>
    <name evidence="2" type="ORF">ES288_D01G046100v1</name>
</gene>
<dbReference type="AlphaFoldDB" id="A0A5D2DLK5"/>
<dbReference type="Proteomes" id="UP000323506">
    <property type="component" value="Chromosome D01"/>
</dbReference>
<evidence type="ECO:0000313" key="2">
    <source>
        <dbReference type="EMBL" id="TYG81945.1"/>
    </source>
</evidence>
<organism evidence="2 3">
    <name type="scientific">Gossypium darwinii</name>
    <name type="common">Darwin's cotton</name>
    <name type="synonym">Gossypium barbadense var. darwinii</name>
    <dbReference type="NCBI Taxonomy" id="34276"/>
    <lineage>
        <taxon>Eukaryota</taxon>
        <taxon>Viridiplantae</taxon>
        <taxon>Streptophyta</taxon>
        <taxon>Embryophyta</taxon>
        <taxon>Tracheophyta</taxon>
        <taxon>Spermatophyta</taxon>
        <taxon>Magnoliopsida</taxon>
        <taxon>eudicotyledons</taxon>
        <taxon>Gunneridae</taxon>
        <taxon>Pentapetalae</taxon>
        <taxon>rosids</taxon>
        <taxon>malvids</taxon>
        <taxon>Malvales</taxon>
        <taxon>Malvaceae</taxon>
        <taxon>Malvoideae</taxon>
        <taxon>Gossypium</taxon>
    </lineage>
</organism>
<proteinExistence type="predicted"/>
<dbReference type="GO" id="GO:0016579">
    <property type="term" value="P:protein deubiquitination"/>
    <property type="evidence" value="ECO:0007669"/>
    <property type="project" value="InterPro"/>
</dbReference>
<protein>
    <recommendedName>
        <fullName evidence="1">Peptidase C19 ubiquitin carboxyl-terminal hydrolase domain-containing protein</fullName>
    </recommendedName>
</protein>
<evidence type="ECO:0000259" key="1">
    <source>
        <dbReference type="Pfam" id="PF00443"/>
    </source>
</evidence>
<dbReference type="GO" id="GO:0004843">
    <property type="term" value="F:cysteine-type deubiquitinase activity"/>
    <property type="evidence" value="ECO:0007669"/>
    <property type="project" value="InterPro"/>
</dbReference>
<sequence>MQQDAEECWTQLLYTLSQSLRSAGSSENIDTVKDLFGIDLASR</sequence>
<name>A0A5D2DLK5_GOSDA</name>
<keyword evidence="3" id="KW-1185">Reference proteome</keyword>
<dbReference type="Pfam" id="PF00443">
    <property type="entry name" value="UCH"/>
    <property type="match status" value="1"/>
</dbReference>
<feature type="domain" description="Peptidase C19 ubiquitin carboxyl-terminal hydrolase" evidence="1">
    <location>
        <begin position="1"/>
        <end position="42"/>
    </location>
</feature>
<accession>A0A5D2DLK5</accession>
<dbReference type="EMBL" id="CM017701">
    <property type="protein sequence ID" value="TYG81945.1"/>
    <property type="molecule type" value="Genomic_DNA"/>
</dbReference>
<evidence type="ECO:0000313" key="3">
    <source>
        <dbReference type="Proteomes" id="UP000323506"/>
    </source>
</evidence>
<dbReference type="InterPro" id="IPR001394">
    <property type="entry name" value="Peptidase_C19_UCH"/>
</dbReference>